<evidence type="ECO:0008006" key="4">
    <source>
        <dbReference type="Google" id="ProtNLM"/>
    </source>
</evidence>
<sequence length="1299" mass="149845">MNFIRVSLILGFVNLVFGITSNPLTGNPDPLKPRFKYCLHIEKGNCQQCETLHFLFTLPRDNEKLELKAGTRICVKCPYIGYKDENNLYCGDCIDNSQTWDQNRLCTYDYKKKSSEMKSIFHKVDRPAKQLFYIVQSGEDDFNSIMCDGCSNFCKSKSQTCFAVSQQFQYDLNNPYISCTQGYAFNDAIEGCDSCPENCQSCQINIVRQIDSAGKVIVTTKKKCLICNAGFSLLSIRTKSNKNIMQTLCIACFSGCSECYYGKNLVNLNQDPWDKYNNFDFDITNQELLNQLQDELYIDDIDNNPPTQKFYEILWKTYGIDQRCSVCLSTSQSTFIPSLNRKSCKRCGTNCRRCEYVSYTLSENQYPTRIQNLVIEPPDVYVENVQDMISKIEAAEAPYLFRCRECDDYTQTFLAVGTGCLDCSNLLNCKLCHKEGNPDYGGDSTFSTLNPDFKPLDKEEQSLQKCVVCQNGYYLKQDKTCDVQTILTVPPTGCLTFEIDKDQINLYHCRTCNTGYTLIKDEADGVWKCTFDCQQQIQDFLCQSCVKNGAKVRCLKCLDGYYVDAKDGTCQSCSDNKNCQNCYKLSLKTIHRTDYYAYEYDEDPKTYGPFCYACNPGDNSIGPFLNLDLRICEKGKSNCAKFEAKGTKGYCDLCVEGTLAEPKLFEFSRSASLDGADCIPCPTNTIGCRERDSSELIASNKYFDPSDASLTRFSYLAFKCDDESELDTNIGRCTTPKDVAVLNEDTITIHADCIQNLPHDESVWRINSQYSSITEKTTTLILENIKNPLPLIDTARLKEYNTKSLSKLTIQLIFKYNADQNNNRCYFQKDTYISTNLKKNIFALKDLELKISVENIPKDQRIQWYIMNTVYFEYFTSVSIKDIEILPAKDLDILNLYNNIERYDKPFGFEFLKNEGSKFELENVKINNGLAESHYNSNEYTTPYSDTAQMLKKYKPFFTVLLNTYSITMKNVIFQSQNYLMGPDLSYQAKPFGLVYEDNLSFKYLNIKLQDVKFQDFAVEDQAIFELLDMNLVTAPEWNSKIYINNVQFKDCYFINDGAFLSTKLTEKPTGMIIIDNLQMDNAEYNNSRGIVSFQTMQKVKINGFTMINSRVNYTSLFHITTIEMSRVYVYNTTFTYFGKIVETQFDIFTIKPNDIEYSGLVLNFQDLEFNQITCLYPACIMLLNTIKNDYELPINISMSNIVIQEIKSEGFNETIWEAATSAAIQIYKSYTLQIQNFQSIQNPDLTIFYTDQKQLLCFFEQLLQKDQNNRFRINKFKWNRQFIYWNILLEQFSIQYQQ</sequence>
<proteinExistence type="predicted"/>
<gene>
    <name evidence="2" type="ORF">PSON_ATCC_30995.1.T0980080</name>
</gene>
<dbReference type="PANTHER" id="PTHR23275">
    <property type="entry name" value="CABRIOLET.-RELATED"/>
    <property type="match status" value="1"/>
</dbReference>
<feature type="signal peptide" evidence="1">
    <location>
        <begin position="1"/>
        <end position="18"/>
    </location>
</feature>
<dbReference type="Proteomes" id="UP000692954">
    <property type="component" value="Unassembled WGS sequence"/>
</dbReference>
<evidence type="ECO:0000313" key="2">
    <source>
        <dbReference type="EMBL" id="CAD8111466.1"/>
    </source>
</evidence>
<dbReference type="InterPro" id="IPR052798">
    <property type="entry name" value="Giardia_VSA"/>
</dbReference>
<dbReference type="PANTHER" id="PTHR23275:SF100">
    <property type="entry name" value="EGF-LIKE DOMAIN-CONTAINING PROTEIN"/>
    <property type="match status" value="1"/>
</dbReference>
<keyword evidence="1" id="KW-0732">Signal</keyword>
<accession>A0A8S1Q768</accession>
<protein>
    <recommendedName>
        <fullName evidence="4">Transmembrane protein</fullName>
    </recommendedName>
</protein>
<comment type="caution">
    <text evidence="2">The sequence shown here is derived from an EMBL/GenBank/DDBJ whole genome shotgun (WGS) entry which is preliminary data.</text>
</comment>
<evidence type="ECO:0000313" key="3">
    <source>
        <dbReference type="Proteomes" id="UP000692954"/>
    </source>
</evidence>
<evidence type="ECO:0000256" key="1">
    <source>
        <dbReference type="SAM" id="SignalP"/>
    </source>
</evidence>
<name>A0A8S1Q768_9CILI</name>
<feature type="chain" id="PRO_5035927180" description="Transmembrane protein" evidence="1">
    <location>
        <begin position="19"/>
        <end position="1299"/>
    </location>
</feature>
<reference evidence="2" key="1">
    <citation type="submission" date="2021-01" db="EMBL/GenBank/DDBJ databases">
        <authorList>
            <consortium name="Genoscope - CEA"/>
            <person name="William W."/>
        </authorList>
    </citation>
    <scope>NUCLEOTIDE SEQUENCE</scope>
</reference>
<keyword evidence="3" id="KW-1185">Reference proteome</keyword>
<dbReference type="EMBL" id="CAJJDN010000098">
    <property type="protein sequence ID" value="CAD8111466.1"/>
    <property type="molecule type" value="Genomic_DNA"/>
</dbReference>
<organism evidence="2 3">
    <name type="scientific">Paramecium sonneborni</name>
    <dbReference type="NCBI Taxonomy" id="65129"/>
    <lineage>
        <taxon>Eukaryota</taxon>
        <taxon>Sar</taxon>
        <taxon>Alveolata</taxon>
        <taxon>Ciliophora</taxon>
        <taxon>Intramacronucleata</taxon>
        <taxon>Oligohymenophorea</taxon>
        <taxon>Peniculida</taxon>
        <taxon>Parameciidae</taxon>
        <taxon>Paramecium</taxon>
    </lineage>
</organism>